<feature type="chain" id="PRO_5040347113" description="Chitin-binding type-1 domain-containing protein" evidence="1">
    <location>
        <begin position="19"/>
        <end position="183"/>
    </location>
</feature>
<accession>A0A9P6SRT9</accession>
<dbReference type="OrthoDB" id="2342079at2759"/>
<sequence>MAIIRKLGLLLVAASVLALNLVAQTEAAACKYNNGKPCPLETPCCSPHGHCGNSLLACDVGCDASASFAGVCKRYTTATDTLTSGNGKPRPVPSLPKGAFKVVGNSGVAAQHIALVTPTRMLIIDKAEANPPKLPSGSSAYNAEYDLVKNEIRLLEVKTNTFCSGGGFLPNGTMISAGGAELR</sequence>
<gene>
    <name evidence="2" type="ORF">BGZ65_009753</name>
</gene>
<dbReference type="EMBL" id="JAAAHW010001530">
    <property type="protein sequence ID" value="KAF9994616.1"/>
    <property type="molecule type" value="Genomic_DNA"/>
</dbReference>
<evidence type="ECO:0000313" key="3">
    <source>
        <dbReference type="Proteomes" id="UP000749646"/>
    </source>
</evidence>
<feature type="non-terminal residue" evidence="2">
    <location>
        <position position="1"/>
    </location>
</feature>
<name>A0A9P6SRT9_9FUNG</name>
<protein>
    <recommendedName>
        <fullName evidence="4">Chitin-binding type-1 domain-containing protein</fullName>
    </recommendedName>
</protein>
<evidence type="ECO:0000313" key="2">
    <source>
        <dbReference type="EMBL" id="KAF9994616.1"/>
    </source>
</evidence>
<comment type="caution">
    <text evidence="2">The sequence shown here is derived from an EMBL/GenBank/DDBJ whole genome shotgun (WGS) entry which is preliminary data.</text>
</comment>
<proteinExistence type="predicted"/>
<dbReference type="PANTHER" id="PTHR32208">
    <property type="entry name" value="SECRETED PROTEIN-RELATED"/>
    <property type="match status" value="1"/>
</dbReference>
<evidence type="ECO:0000256" key="1">
    <source>
        <dbReference type="SAM" id="SignalP"/>
    </source>
</evidence>
<dbReference type="AlphaFoldDB" id="A0A9P6SRT9"/>
<dbReference type="Proteomes" id="UP000749646">
    <property type="component" value="Unassembled WGS sequence"/>
</dbReference>
<dbReference type="PANTHER" id="PTHR32208:SF21">
    <property type="entry name" value="LOW QUALITY PROTEIN: ALDEHYDE OXIDASE GLOX-LIKE"/>
    <property type="match status" value="1"/>
</dbReference>
<dbReference type="InterPro" id="IPR037293">
    <property type="entry name" value="Gal_Oxidase_central_sf"/>
</dbReference>
<evidence type="ECO:0008006" key="4">
    <source>
        <dbReference type="Google" id="ProtNLM"/>
    </source>
</evidence>
<reference evidence="2" key="1">
    <citation type="journal article" date="2020" name="Fungal Divers.">
        <title>Resolving the Mortierellaceae phylogeny through synthesis of multi-gene phylogenetics and phylogenomics.</title>
        <authorList>
            <person name="Vandepol N."/>
            <person name="Liber J."/>
            <person name="Desiro A."/>
            <person name="Na H."/>
            <person name="Kennedy M."/>
            <person name="Barry K."/>
            <person name="Grigoriev I.V."/>
            <person name="Miller A.N."/>
            <person name="O'Donnell K."/>
            <person name="Stajich J.E."/>
            <person name="Bonito G."/>
        </authorList>
    </citation>
    <scope>NUCLEOTIDE SEQUENCE</scope>
    <source>
        <strain evidence="2">MES-2147</strain>
    </source>
</reference>
<feature type="signal peptide" evidence="1">
    <location>
        <begin position="1"/>
        <end position="18"/>
    </location>
</feature>
<keyword evidence="3" id="KW-1185">Reference proteome</keyword>
<organism evidence="2 3">
    <name type="scientific">Modicella reniformis</name>
    <dbReference type="NCBI Taxonomy" id="1440133"/>
    <lineage>
        <taxon>Eukaryota</taxon>
        <taxon>Fungi</taxon>
        <taxon>Fungi incertae sedis</taxon>
        <taxon>Mucoromycota</taxon>
        <taxon>Mortierellomycotina</taxon>
        <taxon>Mortierellomycetes</taxon>
        <taxon>Mortierellales</taxon>
        <taxon>Mortierellaceae</taxon>
        <taxon>Modicella</taxon>
    </lineage>
</organism>
<dbReference type="Gene3D" id="2.130.10.80">
    <property type="entry name" value="Galactose oxidase/kelch, beta-propeller"/>
    <property type="match status" value="1"/>
</dbReference>
<keyword evidence="1" id="KW-0732">Signal</keyword>